<sequence length="55" mass="6686">MIKYMLPWLEQNVEEVVQVMEENYWPYGVKATRHVISKFLDYMYNLRNSAEVIDT</sequence>
<accession>H2C229</accession>
<dbReference type="Proteomes" id="UP000003980">
    <property type="component" value="Unassembled WGS sequence"/>
</dbReference>
<proteinExistence type="predicted"/>
<protein>
    <submittedName>
        <fullName evidence="1">Uncharacterized protein</fullName>
    </submittedName>
</protein>
<dbReference type="STRING" id="671065.MetMK1DRAFT_00008020"/>
<gene>
    <name evidence="1" type="ORF">MetMK1DRAFT_00008020</name>
</gene>
<evidence type="ECO:0000313" key="2">
    <source>
        <dbReference type="Proteomes" id="UP000003980"/>
    </source>
</evidence>
<reference evidence="1 2" key="1">
    <citation type="submission" date="2012-01" db="EMBL/GenBank/DDBJ databases">
        <title>Improved High-Quality Draft sequence of Metallosphaera yellowstonensis MK1.</title>
        <authorList>
            <consortium name="US DOE Joint Genome Institute"/>
            <person name="Lucas S."/>
            <person name="Han J."/>
            <person name="Cheng J.-F."/>
            <person name="Goodwin L."/>
            <person name="Pitluck S."/>
            <person name="Peters L."/>
            <person name="Teshima H."/>
            <person name="Detter J.C."/>
            <person name="Han C."/>
            <person name="Tapia R."/>
            <person name="Land M."/>
            <person name="Hauser L."/>
            <person name="Kyrpides N."/>
            <person name="Kozubal M."/>
            <person name="Macur R.E."/>
            <person name="Jay Z."/>
            <person name="Inskeep W."/>
            <person name="Woyke T."/>
        </authorList>
    </citation>
    <scope>NUCLEOTIDE SEQUENCE [LARGE SCALE GENOMIC DNA]</scope>
    <source>
        <strain evidence="1 2">MK1</strain>
    </source>
</reference>
<organism evidence="1 2">
    <name type="scientific">Metallosphaera yellowstonensis MK1</name>
    <dbReference type="NCBI Taxonomy" id="671065"/>
    <lineage>
        <taxon>Archaea</taxon>
        <taxon>Thermoproteota</taxon>
        <taxon>Thermoprotei</taxon>
        <taxon>Sulfolobales</taxon>
        <taxon>Sulfolobaceae</taxon>
        <taxon>Metallosphaera</taxon>
    </lineage>
</organism>
<evidence type="ECO:0000313" key="1">
    <source>
        <dbReference type="EMBL" id="EHP70300.1"/>
    </source>
</evidence>
<dbReference type="HOGENOM" id="CLU_3021044_0_0_2"/>
<dbReference type="AlphaFoldDB" id="H2C229"/>
<dbReference type="EMBL" id="JH597761">
    <property type="protein sequence ID" value="EHP70300.1"/>
    <property type="molecule type" value="Genomic_DNA"/>
</dbReference>
<name>H2C229_9CREN</name>
<dbReference type="RefSeq" id="WP_009070919.1">
    <property type="nucleotide sequence ID" value="NZ_JH597761.1"/>
</dbReference>
<keyword evidence="2" id="KW-1185">Reference proteome</keyword>